<dbReference type="GO" id="GO:1901982">
    <property type="term" value="F:maltose binding"/>
    <property type="evidence" value="ECO:0007669"/>
    <property type="project" value="TreeGrafter"/>
</dbReference>
<evidence type="ECO:0000256" key="4">
    <source>
        <dbReference type="SAM" id="SignalP"/>
    </source>
</evidence>
<organism evidence="5 6">
    <name type="scientific">Candidatus Pristimantibacillus lignocellulolyticus</name>
    <dbReference type="NCBI Taxonomy" id="2994561"/>
    <lineage>
        <taxon>Bacteria</taxon>
        <taxon>Bacillati</taxon>
        <taxon>Bacillota</taxon>
        <taxon>Bacilli</taxon>
        <taxon>Bacillales</taxon>
        <taxon>Paenibacillaceae</taxon>
        <taxon>Candidatus Pristimantibacillus</taxon>
    </lineage>
</organism>
<reference evidence="5" key="1">
    <citation type="submission" date="2022-05" db="EMBL/GenBank/DDBJ databases">
        <title>Novel bacterial taxa in a minimal lignocellulolytic consortium and its capacity to transform plastics disclosed by genome-resolved metagenomics.</title>
        <authorList>
            <person name="Rodriguez C.A.D."/>
            <person name="Diaz-Garcia L."/>
            <person name="Herrera K."/>
            <person name="Tarazona N.A."/>
            <person name="Sproer C."/>
            <person name="Overmann J."/>
            <person name="Jimenez D.J."/>
        </authorList>
    </citation>
    <scope>NUCLEOTIDE SEQUENCE</scope>
    <source>
        <strain evidence="5">MAG5</strain>
    </source>
</reference>
<dbReference type="InterPro" id="IPR006059">
    <property type="entry name" value="SBP"/>
</dbReference>
<dbReference type="GO" id="GO:0042956">
    <property type="term" value="P:maltodextrin transmembrane transport"/>
    <property type="evidence" value="ECO:0007669"/>
    <property type="project" value="TreeGrafter"/>
</dbReference>
<dbReference type="PROSITE" id="PS01037">
    <property type="entry name" value="SBP_BACTERIAL_1"/>
    <property type="match status" value="1"/>
</dbReference>
<proteinExistence type="inferred from homology"/>
<accession>A0A9J6ZG78</accession>
<dbReference type="PANTHER" id="PTHR30061:SF50">
    <property type="entry name" value="MALTOSE_MALTODEXTRIN-BINDING PERIPLASMIC PROTEIN"/>
    <property type="match status" value="1"/>
</dbReference>
<evidence type="ECO:0000256" key="2">
    <source>
        <dbReference type="ARBA" id="ARBA00022448"/>
    </source>
</evidence>
<dbReference type="PANTHER" id="PTHR30061">
    <property type="entry name" value="MALTOSE-BINDING PERIPLASMIC PROTEIN"/>
    <property type="match status" value="1"/>
</dbReference>
<protein>
    <submittedName>
        <fullName evidence="5">ABC transporter substrate-binding protein</fullName>
    </submittedName>
</protein>
<evidence type="ECO:0000313" key="5">
    <source>
        <dbReference type="EMBL" id="URN95158.1"/>
    </source>
</evidence>
<comment type="similarity">
    <text evidence="1">Belongs to the bacterial solute-binding protein 1 family.</text>
</comment>
<keyword evidence="3 4" id="KW-0732">Signal</keyword>
<sequence length="430" mass="46745">MQKSKVFKLVPILLAMILVLAACGGGNSNGGNGNKQAGGSQEKKTVTVFQFKTEIVEGLHELARAFEAEHPNIKIDVQTVGGSGDYEAGLKTKFASGEGPDIFSNGGYSKLQLWEERIEDLSDQPWVKDIASAATAPVTLDGKVYGLPLSMEGFGYIYNKDIFADLGIDPLPKTFSELEAAAKTISEAGITPFGNAYYEWWLVGSQGVSVAFNNQPDTNAFIDGLNNGTATIAGNEHFLNWAKLMQLTLDYGNKNPLTTDHNTGVTMFANGEVAMMQQGNWTQNMIDSINPDMNVGILPMPISDDAAVTSKVTVGVPVNLVVNKDSKVKEEAKMFLNWLVTSDMGKEYITKKFKFMPTLSTIEASPEDIGELATSLVEYVDRGEAFPNISGKYPDGVTQEFGSVIQKFLAGEVDAQQWTEEMQAAWDKLK</sequence>
<evidence type="ECO:0000256" key="3">
    <source>
        <dbReference type="ARBA" id="ARBA00022729"/>
    </source>
</evidence>
<dbReference type="GO" id="GO:0015768">
    <property type="term" value="P:maltose transport"/>
    <property type="evidence" value="ECO:0007669"/>
    <property type="project" value="TreeGrafter"/>
</dbReference>
<evidence type="ECO:0000256" key="1">
    <source>
        <dbReference type="ARBA" id="ARBA00008520"/>
    </source>
</evidence>
<feature type="chain" id="PRO_5039929608" evidence="4">
    <location>
        <begin position="22"/>
        <end position="430"/>
    </location>
</feature>
<dbReference type="GO" id="GO:0055052">
    <property type="term" value="C:ATP-binding cassette (ABC) transporter complex, substrate-binding subunit-containing"/>
    <property type="evidence" value="ECO:0007669"/>
    <property type="project" value="TreeGrafter"/>
</dbReference>
<dbReference type="Gene3D" id="3.40.190.10">
    <property type="entry name" value="Periplasmic binding protein-like II"/>
    <property type="match status" value="2"/>
</dbReference>
<feature type="signal peptide" evidence="4">
    <location>
        <begin position="1"/>
        <end position="21"/>
    </location>
</feature>
<dbReference type="Pfam" id="PF01547">
    <property type="entry name" value="SBP_bac_1"/>
    <property type="match status" value="1"/>
</dbReference>
<dbReference type="AlphaFoldDB" id="A0A9J6ZG78"/>
<dbReference type="GO" id="GO:0055085">
    <property type="term" value="P:transmembrane transport"/>
    <property type="evidence" value="ECO:0007669"/>
    <property type="project" value="InterPro"/>
</dbReference>
<gene>
    <name evidence="5" type="ORF">NAG76_02560</name>
</gene>
<keyword evidence="2" id="KW-0813">Transport</keyword>
<dbReference type="SUPFAM" id="SSF53850">
    <property type="entry name" value="Periplasmic binding protein-like II"/>
    <property type="match status" value="1"/>
</dbReference>
<evidence type="ECO:0000313" key="6">
    <source>
        <dbReference type="Proteomes" id="UP001056756"/>
    </source>
</evidence>
<dbReference type="Proteomes" id="UP001056756">
    <property type="component" value="Chromosome"/>
</dbReference>
<name>A0A9J6ZG78_9BACL</name>
<dbReference type="EMBL" id="CP097899">
    <property type="protein sequence ID" value="URN95158.1"/>
    <property type="molecule type" value="Genomic_DNA"/>
</dbReference>
<dbReference type="InterPro" id="IPR006061">
    <property type="entry name" value="SBP_1_CS"/>
</dbReference>
<dbReference type="PROSITE" id="PS51257">
    <property type="entry name" value="PROKAR_LIPOPROTEIN"/>
    <property type="match status" value="1"/>
</dbReference>
<dbReference type="KEGG" id="plig:NAG76_02560"/>